<dbReference type="EMBL" id="PQWO01000043">
    <property type="protein sequence ID" value="PZD70318.1"/>
    <property type="molecule type" value="Genomic_DNA"/>
</dbReference>
<sequence>MNMQGTLRKMTTKLSEVVEYALPVGEQSLALNPLIGQHLELEFLGQIYCKNCDRKINKSYSQGFCYPCMKSLAACDMCILKPEQCHFHQGTCREPEWGQQNCMVDHIVYLANTSALKVGITRKSQIPTRWIDQGATEALPIYRVKTRHISGLVEVELAKHMADRTNWRAMLKGDSASIPLQEKASDAVLQIEETIKSLLLDHGDDAVQPLEANVTTIHYPVNQYPNKIKSFNFDKEPLVSGTLMGIKGQYLIFDTGVINIRKFAGYSVAVRA</sequence>
<dbReference type="OrthoDB" id="9775734at2"/>
<dbReference type="Proteomes" id="UP000248857">
    <property type="component" value="Unassembled WGS sequence"/>
</dbReference>
<gene>
    <name evidence="1" type="ORF">C1752_14063</name>
</gene>
<organism evidence="1 2">
    <name type="scientific">Acaryochloris thomasi RCC1774</name>
    <dbReference type="NCBI Taxonomy" id="1764569"/>
    <lineage>
        <taxon>Bacteria</taxon>
        <taxon>Bacillati</taxon>
        <taxon>Cyanobacteriota</taxon>
        <taxon>Cyanophyceae</taxon>
        <taxon>Acaryochloridales</taxon>
        <taxon>Acaryochloridaceae</taxon>
        <taxon>Acaryochloris</taxon>
        <taxon>Acaryochloris thomasi</taxon>
    </lineage>
</organism>
<evidence type="ECO:0000313" key="1">
    <source>
        <dbReference type="EMBL" id="PZD70318.1"/>
    </source>
</evidence>
<dbReference type="AlphaFoldDB" id="A0A2W1J7Z1"/>
<protein>
    <recommendedName>
        <fullName evidence="3">DUF2797 domain-containing protein</fullName>
    </recommendedName>
</protein>
<accession>A0A2W1J7Z1</accession>
<evidence type="ECO:0000313" key="2">
    <source>
        <dbReference type="Proteomes" id="UP000248857"/>
    </source>
</evidence>
<comment type="caution">
    <text evidence="1">The sequence shown here is derived from an EMBL/GenBank/DDBJ whole genome shotgun (WGS) entry which is preliminary data.</text>
</comment>
<name>A0A2W1J7Z1_9CYAN</name>
<keyword evidence="2" id="KW-1185">Reference proteome</keyword>
<evidence type="ECO:0008006" key="3">
    <source>
        <dbReference type="Google" id="ProtNLM"/>
    </source>
</evidence>
<dbReference type="InterPro" id="IPR021246">
    <property type="entry name" value="DUF2797"/>
</dbReference>
<reference evidence="1 2" key="1">
    <citation type="journal article" date="2018" name="Sci. Rep.">
        <title>A novel species of the marine cyanobacterium Acaryochloris with a unique pigment content and lifestyle.</title>
        <authorList>
            <person name="Partensky F."/>
            <person name="Six C."/>
            <person name="Ratin M."/>
            <person name="Garczarek L."/>
            <person name="Vaulot D."/>
            <person name="Probert I."/>
            <person name="Calteau A."/>
            <person name="Gourvil P."/>
            <person name="Marie D."/>
            <person name="Grebert T."/>
            <person name="Bouchier C."/>
            <person name="Le Panse S."/>
            <person name="Gachenot M."/>
            <person name="Rodriguez F."/>
            <person name="Garrido J.L."/>
        </authorList>
    </citation>
    <scope>NUCLEOTIDE SEQUENCE [LARGE SCALE GENOMIC DNA]</scope>
    <source>
        <strain evidence="1 2">RCC1774</strain>
    </source>
</reference>
<proteinExistence type="predicted"/>
<dbReference type="Pfam" id="PF10977">
    <property type="entry name" value="DUF2797"/>
    <property type="match status" value="1"/>
</dbReference>